<sequence>MDFPTALFGVLLLLHSVEGQTISPITGYGPDKQKIPDSARERWSTTTRMDSHTDVSYNLKGQFKTSLQSQVKRWSTWVARQSTLCHSPFSEDEQDADDIQDPGNSTDFKMDSNRNKNPGLA</sequence>
<feature type="signal peptide" evidence="2">
    <location>
        <begin position="1"/>
        <end position="19"/>
    </location>
</feature>
<evidence type="ECO:0000256" key="2">
    <source>
        <dbReference type="SAM" id="SignalP"/>
    </source>
</evidence>
<protein>
    <submittedName>
        <fullName evidence="3">Uncharacterized protein</fullName>
    </submittedName>
</protein>
<comment type="caution">
    <text evidence="3">The sequence shown here is derived from an EMBL/GenBank/DDBJ whole genome shotgun (WGS) entry which is preliminary data.</text>
</comment>
<reference evidence="3" key="1">
    <citation type="journal article" date="2023" name="Science">
        <title>Genome structures resolve the early diversification of teleost fishes.</title>
        <authorList>
            <person name="Parey E."/>
            <person name="Louis A."/>
            <person name="Montfort J."/>
            <person name="Bouchez O."/>
            <person name="Roques C."/>
            <person name="Iampietro C."/>
            <person name="Lluch J."/>
            <person name="Castinel A."/>
            <person name="Donnadieu C."/>
            <person name="Desvignes T."/>
            <person name="Floi Bucao C."/>
            <person name="Jouanno E."/>
            <person name="Wen M."/>
            <person name="Mejri S."/>
            <person name="Dirks R."/>
            <person name="Jansen H."/>
            <person name="Henkel C."/>
            <person name="Chen W.J."/>
            <person name="Zahm M."/>
            <person name="Cabau C."/>
            <person name="Klopp C."/>
            <person name="Thompson A.W."/>
            <person name="Robinson-Rechavi M."/>
            <person name="Braasch I."/>
            <person name="Lecointre G."/>
            <person name="Bobe J."/>
            <person name="Postlethwait J.H."/>
            <person name="Berthelot C."/>
            <person name="Roest Crollius H."/>
            <person name="Guiguen Y."/>
        </authorList>
    </citation>
    <scope>NUCLEOTIDE SEQUENCE</scope>
    <source>
        <strain evidence="3">NC1722</strain>
    </source>
</reference>
<proteinExistence type="predicted"/>
<accession>A0AAD7TDZ8</accession>
<feature type="region of interest" description="Disordered" evidence="1">
    <location>
        <begin position="86"/>
        <end position="121"/>
    </location>
</feature>
<dbReference type="AlphaFoldDB" id="A0AAD7TDZ8"/>
<dbReference type="Proteomes" id="UP001221898">
    <property type="component" value="Unassembled WGS sequence"/>
</dbReference>
<evidence type="ECO:0000313" key="4">
    <source>
        <dbReference type="Proteomes" id="UP001221898"/>
    </source>
</evidence>
<keyword evidence="4" id="KW-1185">Reference proteome</keyword>
<evidence type="ECO:0000313" key="3">
    <source>
        <dbReference type="EMBL" id="KAJ8419125.1"/>
    </source>
</evidence>
<organism evidence="3 4">
    <name type="scientific">Aldrovandia affinis</name>
    <dbReference type="NCBI Taxonomy" id="143900"/>
    <lineage>
        <taxon>Eukaryota</taxon>
        <taxon>Metazoa</taxon>
        <taxon>Chordata</taxon>
        <taxon>Craniata</taxon>
        <taxon>Vertebrata</taxon>
        <taxon>Euteleostomi</taxon>
        <taxon>Actinopterygii</taxon>
        <taxon>Neopterygii</taxon>
        <taxon>Teleostei</taxon>
        <taxon>Notacanthiformes</taxon>
        <taxon>Halosauridae</taxon>
        <taxon>Aldrovandia</taxon>
    </lineage>
</organism>
<feature type="compositionally biased region" description="Acidic residues" evidence="1">
    <location>
        <begin position="90"/>
        <end position="100"/>
    </location>
</feature>
<gene>
    <name evidence="3" type="ORF">AAFF_G00006240</name>
</gene>
<evidence type="ECO:0000256" key="1">
    <source>
        <dbReference type="SAM" id="MobiDB-lite"/>
    </source>
</evidence>
<keyword evidence="2" id="KW-0732">Signal</keyword>
<dbReference type="EMBL" id="JAINUG010000001">
    <property type="protein sequence ID" value="KAJ8419125.1"/>
    <property type="molecule type" value="Genomic_DNA"/>
</dbReference>
<name>A0AAD7TDZ8_9TELE</name>
<feature type="chain" id="PRO_5042204810" evidence="2">
    <location>
        <begin position="20"/>
        <end position="121"/>
    </location>
</feature>